<dbReference type="EMBL" id="FMWG01000001">
    <property type="protein sequence ID" value="SCZ50429.1"/>
    <property type="molecule type" value="Genomic_DNA"/>
</dbReference>
<organism evidence="1 2">
    <name type="scientific">Epibacterium ulvae</name>
    <dbReference type="NCBI Taxonomy" id="1156985"/>
    <lineage>
        <taxon>Bacteria</taxon>
        <taxon>Pseudomonadati</taxon>
        <taxon>Pseudomonadota</taxon>
        <taxon>Alphaproteobacteria</taxon>
        <taxon>Rhodobacterales</taxon>
        <taxon>Roseobacteraceae</taxon>
        <taxon>Epibacterium</taxon>
    </lineage>
</organism>
<name>A0A1G5PMY2_9RHOB</name>
<gene>
    <name evidence="1" type="ORF">SAMN04488118_101283</name>
</gene>
<accession>A0A1G5PMY2</accession>
<dbReference type="PIRSF" id="PIRSF033328">
    <property type="entry name" value="Phest_Mll4975"/>
    <property type="match status" value="1"/>
</dbReference>
<dbReference type="Gene3D" id="3.90.1140.10">
    <property type="entry name" value="Cyclic phosphodiesterase"/>
    <property type="match status" value="1"/>
</dbReference>
<sequence>MTFTRYAIYYTPPKGSIWGQRASHWLGWDMEQGTHIPHPTISNLDISGITQTPRKYGLHATLKPPFRLADDMSLTELTEACETLANGLSPVTLNGLELARLGRFLALRTIGDETALAEFAATCVTTLDAFRAPASDTEIAKRRAGGLTATQDAHLLRWGYPYVLDQFKFHITLTGKRPKAELSAIETALRHHLVPYLPAPFEINEIALVGEAEDGQFHMIHRYPLGG</sequence>
<proteinExistence type="predicted"/>
<dbReference type="OrthoDB" id="4954742at2"/>
<dbReference type="Pfam" id="PF06299">
    <property type="entry name" value="DUF1045"/>
    <property type="match status" value="1"/>
</dbReference>
<dbReference type="AlphaFoldDB" id="A0A1G5PMY2"/>
<reference evidence="1 2" key="1">
    <citation type="submission" date="2016-10" db="EMBL/GenBank/DDBJ databases">
        <authorList>
            <person name="de Groot N.N."/>
        </authorList>
    </citation>
    <scope>NUCLEOTIDE SEQUENCE [LARGE SCALE GENOMIC DNA]</scope>
    <source>
        <strain evidence="1 2">U95</strain>
    </source>
</reference>
<dbReference type="RefSeq" id="WP_090215070.1">
    <property type="nucleotide sequence ID" value="NZ_FMWG01000001.1"/>
</dbReference>
<dbReference type="InterPro" id="IPR009389">
    <property type="entry name" value="DUF1045"/>
</dbReference>
<dbReference type="Proteomes" id="UP000198767">
    <property type="component" value="Unassembled WGS sequence"/>
</dbReference>
<evidence type="ECO:0000313" key="1">
    <source>
        <dbReference type="EMBL" id="SCZ50429.1"/>
    </source>
</evidence>
<protein>
    <submittedName>
        <fullName evidence="1">Putative phosphonate metabolism protein</fullName>
    </submittedName>
</protein>
<evidence type="ECO:0000313" key="2">
    <source>
        <dbReference type="Proteomes" id="UP000198767"/>
    </source>
</evidence>
<dbReference type="STRING" id="1156985.SAMN04488118_101283"/>
<keyword evidence="2" id="KW-1185">Reference proteome</keyword>
<dbReference type="NCBIfam" id="TIGR03223">
    <property type="entry name" value="Phn_opern_protn"/>
    <property type="match status" value="1"/>
</dbReference>